<feature type="non-terminal residue" evidence="1">
    <location>
        <position position="141"/>
    </location>
</feature>
<dbReference type="EMBL" id="CADCXU010013778">
    <property type="protein sequence ID" value="CAB0003756.1"/>
    <property type="molecule type" value="Genomic_DNA"/>
</dbReference>
<dbReference type="Gene3D" id="2.60.40.10">
    <property type="entry name" value="Immunoglobulins"/>
    <property type="match status" value="1"/>
</dbReference>
<name>A0A6H5GJZ1_9HEMI</name>
<reference evidence="1 2" key="1">
    <citation type="submission" date="2020-02" db="EMBL/GenBank/DDBJ databases">
        <authorList>
            <person name="Ferguson B K."/>
        </authorList>
    </citation>
    <scope>NUCLEOTIDE SEQUENCE [LARGE SCALE GENOMIC DNA]</scope>
</reference>
<protein>
    <recommendedName>
        <fullName evidence="3">Ig-like domain-containing protein</fullName>
    </recommendedName>
</protein>
<dbReference type="Proteomes" id="UP000479000">
    <property type="component" value="Unassembled WGS sequence"/>
</dbReference>
<sequence>MAGMLKVQEDTVEQDLTIKGDEQYYPPDHVFPLAFTTDLPTTAPDVYLGNSENFGPLTVAVKGGVEPYTYQWKRGSANVGSNSNTFGPTTVDSVFPSNGAFNWSCEVTDAEGTKITSSIMPVTAYRLPSFTTQPPATVTVT</sequence>
<dbReference type="InterPro" id="IPR013783">
    <property type="entry name" value="Ig-like_fold"/>
</dbReference>
<organism evidence="1 2">
    <name type="scientific">Nesidiocoris tenuis</name>
    <dbReference type="NCBI Taxonomy" id="355587"/>
    <lineage>
        <taxon>Eukaryota</taxon>
        <taxon>Metazoa</taxon>
        <taxon>Ecdysozoa</taxon>
        <taxon>Arthropoda</taxon>
        <taxon>Hexapoda</taxon>
        <taxon>Insecta</taxon>
        <taxon>Pterygota</taxon>
        <taxon>Neoptera</taxon>
        <taxon>Paraneoptera</taxon>
        <taxon>Hemiptera</taxon>
        <taxon>Heteroptera</taxon>
        <taxon>Panheteroptera</taxon>
        <taxon>Cimicomorpha</taxon>
        <taxon>Miridae</taxon>
        <taxon>Dicyphina</taxon>
        <taxon>Nesidiocoris</taxon>
    </lineage>
</organism>
<evidence type="ECO:0000313" key="1">
    <source>
        <dbReference type="EMBL" id="CAB0003756.1"/>
    </source>
</evidence>
<accession>A0A6H5GJZ1</accession>
<gene>
    <name evidence="1" type="ORF">NTEN_LOCUS9249</name>
</gene>
<dbReference type="AlphaFoldDB" id="A0A6H5GJZ1"/>
<proteinExistence type="predicted"/>
<keyword evidence="2" id="KW-1185">Reference proteome</keyword>
<evidence type="ECO:0000313" key="2">
    <source>
        <dbReference type="Proteomes" id="UP000479000"/>
    </source>
</evidence>
<evidence type="ECO:0008006" key="3">
    <source>
        <dbReference type="Google" id="ProtNLM"/>
    </source>
</evidence>